<comment type="subcellular location">
    <subcellularLocation>
        <location evidence="1">Membrane</location>
        <topology evidence="1">Single-pass type I membrane protein</topology>
    </subcellularLocation>
</comment>
<evidence type="ECO:0000256" key="7">
    <source>
        <dbReference type="ARBA" id="ARBA00022989"/>
    </source>
</evidence>
<evidence type="ECO:0000256" key="1">
    <source>
        <dbReference type="ARBA" id="ARBA00004479"/>
    </source>
</evidence>
<feature type="transmembrane region" description="Helical" evidence="12">
    <location>
        <begin position="188"/>
        <end position="211"/>
    </location>
</feature>
<dbReference type="PANTHER" id="PTHR33021">
    <property type="entry name" value="BLUE COPPER PROTEIN"/>
    <property type="match status" value="1"/>
</dbReference>
<dbReference type="STRING" id="3750.A0A498JIM4"/>
<feature type="domain" description="Phytocyanin" evidence="13">
    <location>
        <begin position="66"/>
        <end position="166"/>
    </location>
</feature>
<evidence type="ECO:0000259" key="13">
    <source>
        <dbReference type="PROSITE" id="PS51485"/>
    </source>
</evidence>
<dbReference type="FunFam" id="2.60.40.420:FF:000067">
    <property type="entry name" value="Cupredoxin superfamily protein"/>
    <property type="match status" value="1"/>
</dbReference>
<reference evidence="14 15" key="1">
    <citation type="submission" date="2018-10" db="EMBL/GenBank/DDBJ databases">
        <title>A high-quality apple genome assembly.</title>
        <authorList>
            <person name="Hu J."/>
        </authorList>
    </citation>
    <scope>NUCLEOTIDE SEQUENCE [LARGE SCALE GENOMIC DNA]</scope>
    <source>
        <strain evidence="15">cv. HFTH1</strain>
        <tissue evidence="14">Young leaf</tissue>
    </source>
</reference>
<dbReference type="InterPro" id="IPR039391">
    <property type="entry name" value="Phytocyanin-like"/>
</dbReference>
<sequence length="365" mass="40720">MSSVVPYKYSTFQFIWATKSIDLILSTQPTSQSKPKSNSILVVMTSSWLFIILTVLATFAPSILATDYVVGDDKGWTINFDYQAWAWGKMFFVGDNLVFNYPKGVHNVYKVNGTGFQECSAPLDPVPLTSGKDVMNLATSERKWYICDVSRHCLDVGQKLAITVFPSSFAPSPSPASEKSDRNIRVRFCLQSLELILLMLVVKPMTLLMYLARFSPTSSLSCNWFKEPSELISDLLFEEAVAEQWFGLIFTQTLMASSQLFVILAILSIFTPTVLTKYVVVGDNQGWTIDFDYQAWARREMFNVGDNLYRKGANNACKVNGTGFQQCAAPLDSVPLCASTKQKLLITVFPSSFAPSPSPTWGYSN</sequence>
<feature type="transmembrane region" description="Helical" evidence="12">
    <location>
        <begin position="40"/>
        <end position="64"/>
    </location>
</feature>
<dbReference type="SUPFAM" id="SSF49503">
    <property type="entry name" value="Cupredoxins"/>
    <property type="match status" value="2"/>
</dbReference>
<dbReference type="PANTHER" id="PTHR33021:SF533">
    <property type="entry name" value="PHYTOCYANIN DOMAIN-CONTAINING PROTEIN"/>
    <property type="match status" value="1"/>
</dbReference>
<keyword evidence="10" id="KW-1015">Disulfide bond</keyword>
<dbReference type="Pfam" id="PF02298">
    <property type="entry name" value="Cu_bind_like"/>
    <property type="match status" value="2"/>
</dbReference>
<keyword evidence="15" id="KW-1185">Reference proteome</keyword>
<dbReference type="PROSITE" id="PS51485">
    <property type="entry name" value="PHYTOCYANIN"/>
    <property type="match status" value="1"/>
</dbReference>
<dbReference type="Gene3D" id="2.60.40.420">
    <property type="entry name" value="Cupredoxins - blue copper proteins"/>
    <property type="match status" value="2"/>
</dbReference>
<evidence type="ECO:0000256" key="9">
    <source>
        <dbReference type="ARBA" id="ARBA00023136"/>
    </source>
</evidence>
<dbReference type="InterPro" id="IPR003245">
    <property type="entry name" value="Phytocyanin_dom"/>
</dbReference>
<evidence type="ECO:0000256" key="10">
    <source>
        <dbReference type="ARBA" id="ARBA00023157"/>
    </source>
</evidence>
<keyword evidence="11" id="KW-0325">Glycoprotein</keyword>
<keyword evidence="2" id="KW-0813">Transport</keyword>
<protein>
    <recommendedName>
        <fullName evidence="13">Phytocyanin domain-containing protein</fullName>
    </recommendedName>
</protein>
<evidence type="ECO:0000256" key="6">
    <source>
        <dbReference type="ARBA" id="ARBA00022982"/>
    </source>
</evidence>
<keyword evidence="4" id="KW-0479">Metal-binding</keyword>
<dbReference type="GO" id="GO:0009055">
    <property type="term" value="F:electron transfer activity"/>
    <property type="evidence" value="ECO:0007669"/>
    <property type="project" value="InterPro"/>
</dbReference>
<evidence type="ECO:0000256" key="11">
    <source>
        <dbReference type="ARBA" id="ARBA00023180"/>
    </source>
</evidence>
<dbReference type="GO" id="GO:0005886">
    <property type="term" value="C:plasma membrane"/>
    <property type="evidence" value="ECO:0007669"/>
    <property type="project" value="TreeGrafter"/>
</dbReference>
<comment type="caution">
    <text evidence="14">The sequence shown here is derived from an EMBL/GenBank/DDBJ whole genome shotgun (WGS) entry which is preliminary data.</text>
</comment>
<evidence type="ECO:0000313" key="15">
    <source>
        <dbReference type="Proteomes" id="UP000290289"/>
    </source>
</evidence>
<keyword evidence="6" id="KW-0249">Electron transport</keyword>
<dbReference type="Proteomes" id="UP000290289">
    <property type="component" value="Chromosome 6"/>
</dbReference>
<evidence type="ECO:0000256" key="8">
    <source>
        <dbReference type="ARBA" id="ARBA00023008"/>
    </source>
</evidence>
<evidence type="ECO:0000256" key="4">
    <source>
        <dbReference type="ARBA" id="ARBA00022723"/>
    </source>
</evidence>
<evidence type="ECO:0000256" key="3">
    <source>
        <dbReference type="ARBA" id="ARBA00022692"/>
    </source>
</evidence>
<name>A0A498JIM4_MALDO</name>
<keyword evidence="3 12" id="KW-0812">Transmembrane</keyword>
<dbReference type="GO" id="GO:0009610">
    <property type="term" value="P:response to symbiotic fungus"/>
    <property type="evidence" value="ECO:0007669"/>
    <property type="project" value="UniProtKB-ARBA"/>
</dbReference>
<gene>
    <name evidence="14" type="ORF">DVH24_007900</name>
</gene>
<keyword evidence="9 12" id="KW-0472">Membrane</keyword>
<evidence type="ECO:0000313" key="14">
    <source>
        <dbReference type="EMBL" id="RXH95400.1"/>
    </source>
</evidence>
<evidence type="ECO:0000256" key="12">
    <source>
        <dbReference type="SAM" id="Phobius"/>
    </source>
</evidence>
<organism evidence="14 15">
    <name type="scientific">Malus domestica</name>
    <name type="common">Apple</name>
    <name type="synonym">Pyrus malus</name>
    <dbReference type="NCBI Taxonomy" id="3750"/>
    <lineage>
        <taxon>Eukaryota</taxon>
        <taxon>Viridiplantae</taxon>
        <taxon>Streptophyta</taxon>
        <taxon>Embryophyta</taxon>
        <taxon>Tracheophyta</taxon>
        <taxon>Spermatophyta</taxon>
        <taxon>Magnoliopsida</taxon>
        <taxon>eudicotyledons</taxon>
        <taxon>Gunneridae</taxon>
        <taxon>Pentapetalae</taxon>
        <taxon>rosids</taxon>
        <taxon>fabids</taxon>
        <taxon>Rosales</taxon>
        <taxon>Rosaceae</taxon>
        <taxon>Amygdaloideae</taxon>
        <taxon>Maleae</taxon>
        <taxon>Malus</taxon>
    </lineage>
</organism>
<dbReference type="InterPro" id="IPR008972">
    <property type="entry name" value="Cupredoxin"/>
</dbReference>
<keyword evidence="7 12" id="KW-1133">Transmembrane helix</keyword>
<dbReference type="AlphaFoldDB" id="A0A498JIM4"/>
<dbReference type="EMBL" id="RDQH01000332">
    <property type="protein sequence ID" value="RXH95400.1"/>
    <property type="molecule type" value="Genomic_DNA"/>
</dbReference>
<keyword evidence="8" id="KW-0186">Copper</keyword>
<dbReference type="CDD" id="cd04216">
    <property type="entry name" value="Phytocyanin"/>
    <property type="match status" value="1"/>
</dbReference>
<evidence type="ECO:0000256" key="5">
    <source>
        <dbReference type="ARBA" id="ARBA00022729"/>
    </source>
</evidence>
<proteinExistence type="predicted"/>
<keyword evidence="5" id="KW-0732">Signal</keyword>
<evidence type="ECO:0000256" key="2">
    <source>
        <dbReference type="ARBA" id="ARBA00022448"/>
    </source>
</evidence>
<dbReference type="GO" id="GO:0046872">
    <property type="term" value="F:metal ion binding"/>
    <property type="evidence" value="ECO:0007669"/>
    <property type="project" value="UniProtKB-KW"/>
</dbReference>
<accession>A0A498JIM4</accession>